<dbReference type="EMBL" id="JACBZS010000001">
    <property type="protein sequence ID" value="NYI70082.1"/>
    <property type="molecule type" value="Genomic_DNA"/>
</dbReference>
<feature type="transmembrane region" description="Helical" evidence="5">
    <location>
        <begin position="69"/>
        <end position="89"/>
    </location>
</feature>
<reference evidence="7 8" key="1">
    <citation type="submission" date="2020-07" db="EMBL/GenBank/DDBJ databases">
        <title>Sequencing the genomes of 1000 actinobacteria strains.</title>
        <authorList>
            <person name="Klenk H.-P."/>
        </authorList>
    </citation>
    <scope>NUCLEOTIDE SEQUENCE [LARGE SCALE GENOMIC DNA]</scope>
    <source>
        <strain evidence="7 8">DSM 103164</strain>
    </source>
</reference>
<feature type="transmembrane region" description="Helical" evidence="5">
    <location>
        <begin position="298"/>
        <end position="317"/>
    </location>
</feature>
<organism evidence="7 8">
    <name type="scientific">Naumannella cuiyingiana</name>
    <dbReference type="NCBI Taxonomy" id="1347891"/>
    <lineage>
        <taxon>Bacteria</taxon>
        <taxon>Bacillati</taxon>
        <taxon>Actinomycetota</taxon>
        <taxon>Actinomycetes</taxon>
        <taxon>Propionibacteriales</taxon>
        <taxon>Propionibacteriaceae</taxon>
        <taxon>Naumannella</taxon>
    </lineage>
</organism>
<dbReference type="PROSITE" id="PS50850">
    <property type="entry name" value="MFS"/>
    <property type="match status" value="1"/>
</dbReference>
<dbReference type="Proteomes" id="UP000527616">
    <property type="component" value="Unassembled WGS sequence"/>
</dbReference>
<feature type="transmembrane region" description="Helical" evidence="5">
    <location>
        <begin position="95"/>
        <end position="119"/>
    </location>
</feature>
<dbReference type="PANTHER" id="PTHR43129:SF1">
    <property type="entry name" value="FOSMIDOMYCIN RESISTANCE PROTEIN"/>
    <property type="match status" value="1"/>
</dbReference>
<keyword evidence="3 5" id="KW-1133">Transmembrane helix</keyword>
<feature type="transmembrane region" description="Helical" evidence="5">
    <location>
        <begin position="329"/>
        <end position="351"/>
    </location>
</feature>
<evidence type="ECO:0000256" key="2">
    <source>
        <dbReference type="ARBA" id="ARBA00022692"/>
    </source>
</evidence>
<dbReference type="SUPFAM" id="SSF103473">
    <property type="entry name" value="MFS general substrate transporter"/>
    <property type="match status" value="1"/>
</dbReference>
<keyword evidence="8" id="KW-1185">Reference proteome</keyword>
<name>A0A7Z0D731_9ACTN</name>
<feature type="domain" description="Major facilitator superfamily (MFS) profile" evidence="6">
    <location>
        <begin position="1"/>
        <end position="386"/>
    </location>
</feature>
<dbReference type="RefSeq" id="WP_179444073.1">
    <property type="nucleotide sequence ID" value="NZ_JACBZS010000001.1"/>
</dbReference>
<protein>
    <submittedName>
        <fullName evidence="7">FSR family fosmidomycin resistance protein-like MFS transporter</fullName>
    </submittedName>
</protein>
<sequence length="401" mass="40931">MKRRTGLWILTATHAANDFYPGAIAALLPFFVLERGYDYAAAAGITLAATSLSSIAQPAFGYLSDRFRLRWLVIAGLAMASAGVAVSGLVSQTYWLTWIVIAISGIGVAAYHPAATVAARQAGGGSNGSMSMFAVGGNVGAALAPTAVILVVGTLGLGATPLLAAPAVAVAIPYLTRAWLAGRASSRSTVPTRDQPAGPPRMDDAWVLFALLVGLVAFWSITYVGVSSFITLYSIERFQVDAAVASIALSVFPAAGAIGTLAGGWLADRYRRFAVIRCGYLAAACSMLLIVLAPSPAIVVIGSGALGIALFIPFAPQITLAHSYLPSRIGLASGVTLGLTLSLGGLASPALGALADATSIRTTMALMTGLLVIALAASFSLRERTRPAAPEVAAPAATEPS</sequence>
<feature type="transmembrane region" description="Helical" evidence="5">
    <location>
        <begin position="131"/>
        <end position="157"/>
    </location>
</feature>
<accession>A0A7Z0D731</accession>
<dbReference type="AlphaFoldDB" id="A0A7Z0D731"/>
<feature type="transmembrane region" description="Helical" evidence="5">
    <location>
        <begin position="39"/>
        <end position="62"/>
    </location>
</feature>
<dbReference type="PANTHER" id="PTHR43129">
    <property type="entry name" value="FOSMIDOMYCIN RESISTANCE PROTEIN"/>
    <property type="match status" value="1"/>
</dbReference>
<dbReference type="Pfam" id="PF07690">
    <property type="entry name" value="MFS_1"/>
    <property type="match status" value="1"/>
</dbReference>
<dbReference type="GO" id="GO:0022857">
    <property type="term" value="F:transmembrane transporter activity"/>
    <property type="evidence" value="ECO:0007669"/>
    <property type="project" value="InterPro"/>
</dbReference>
<feature type="transmembrane region" description="Helical" evidence="5">
    <location>
        <begin position="163"/>
        <end position="184"/>
    </location>
</feature>
<dbReference type="InterPro" id="IPR020846">
    <property type="entry name" value="MFS_dom"/>
</dbReference>
<comment type="subcellular location">
    <subcellularLocation>
        <location evidence="1">Cell membrane</location>
        <topology evidence="1">Multi-pass membrane protein</topology>
    </subcellularLocation>
</comment>
<feature type="transmembrane region" description="Helical" evidence="5">
    <location>
        <begin position="363"/>
        <end position="381"/>
    </location>
</feature>
<gene>
    <name evidence="7" type="ORF">GGQ54_000642</name>
</gene>
<evidence type="ECO:0000259" key="6">
    <source>
        <dbReference type="PROSITE" id="PS50850"/>
    </source>
</evidence>
<keyword evidence="4 5" id="KW-0472">Membrane</keyword>
<dbReference type="InterPro" id="IPR011701">
    <property type="entry name" value="MFS"/>
</dbReference>
<evidence type="ECO:0000256" key="4">
    <source>
        <dbReference type="ARBA" id="ARBA00023136"/>
    </source>
</evidence>
<keyword evidence="2 5" id="KW-0812">Transmembrane</keyword>
<dbReference type="Gene3D" id="1.20.1250.20">
    <property type="entry name" value="MFS general substrate transporter like domains"/>
    <property type="match status" value="2"/>
</dbReference>
<evidence type="ECO:0000256" key="3">
    <source>
        <dbReference type="ARBA" id="ARBA00022989"/>
    </source>
</evidence>
<evidence type="ECO:0000256" key="5">
    <source>
        <dbReference type="SAM" id="Phobius"/>
    </source>
</evidence>
<feature type="transmembrane region" description="Helical" evidence="5">
    <location>
        <begin position="274"/>
        <end position="292"/>
    </location>
</feature>
<feature type="transmembrane region" description="Helical" evidence="5">
    <location>
        <begin position="205"/>
        <end position="230"/>
    </location>
</feature>
<dbReference type="CDD" id="cd17478">
    <property type="entry name" value="MFS_FsR"/>
    <property type="match status" value="1"/>
</dbReference>
<dbReference type="InterPro" id="IPR036259">
    <property type="entry name" value="MFS_trans_sf"/>
</dbReference>
<dbReference type="GO" id="GO:0005886">
    <property type="term" value="C:plasma membrane"/>
    <property type="evidence" value="ECO:0007669"/>
    <property type="project" value="UniProtKB-SubCell"/>
</dbReference>
<evidence type="ECO:0000256" key="1">
    <source>
        <dbReference type="ARBA" id="ARBA00004651"/>
    </source>
</evidence>
<feature type="transmembrane region" description="Helical" evidence="5">
    <location>
        <begin position="242"/>
        <end position="267"/>
    </location>
</feature>
<proteinExistence type="predicted"/>
<evidence type="ECO:0000313" key="8">
    <source>
        <dbReference type="Proteomes" id="UP000527616"/>
    </source>
</evidence>
<comment type="caution">
    <text evidence="7">The sequence shown here is derived from an EMBL/GenBank/DDBJ whole genome shotgun (WGS) entry which is preliminary data.</text>
</comment>
<evidence type="ECO:0000313" key="7">
    <source>
        <dbReference type="EMBL" id="NYI70082.1"/>
    </source>
</evidence>